<comment type="caution">
    <text evidence="1">The sequence shown here is derived from an EMBL/GenBank/DDBJ whole genome shotgun (WGS) entry which is preliminary data.</text>
</comment>
<dbReference type="EMBL" id="JANJYJ010000004">
    <property type="protein sequence ID" value="KAK3217903.1"/>
    <property type="molecule type" value="Genomic_DNA"/>
</dbReference>
<sequence>MIKGEDFNGSGIHISHLQFADDTILLIQPKIEFVLNAKRILWCFDVKLPFSYLGFPIGSKPYSKAFWNPVVDQIEARLAPWKRRDNSMSATLLHVGMRVIIGNGVKADFWRDIKIDTVALKESFSRIFALVSKKEGVISDFGLWEGSSWVWRVPLRRRVFGWEDGQWNSFLTVLHSINIREWIDDILAWSFNSEWDVLSQIVL</sequence>
<evidence type="ECO:0008006" key="3">
    <source>
        <dbReference type="Google" id="ProtNLM"/>
    </source>
</evidence>
<dbReference type="PANTHER" id="PTHR36617:SF5">
    <property type="entry name" value="OS05G0421675 PROTEIN"/>
    <property type="match status" value="1"/>
</dbReference>
<accession>A0AAE0AGY7</accession>
<name>A0AAE0AGY7_9ROSI</name>
<dbReference type="Proteomes" id="UP001281410">
    <property type="component" value="Unassembled WGS sequence"/>
</dbReference>
<reference evidence="1" key="1">
    <citation type="journal article" date="2023" name="Plant J.">
        <title>Genome sequences and population genomics provide insights into the demographic history, inbreeding, and mutation load of two 'living fossil' tree species of Dipteronia.</title>
        <authorList>
            <person name="Feng Y."/>
            <person name="Comes H.P."/>
            <person name="Chen J."/>
            <person name="Zhu S."/>
            <person name="Lu R."/>
            <person name="Zhang X."/>
            <person name="Li P."/>
            <person name="Qiu J."/>
            <person name="Olsen K.M."/>
            <person name="Qiu Y."/>
        </authorList>
    </citation>
    <scope>NUCLEOTIDE SEQUENCE</scope>
    <source>
        <strain evidence="1">NBL</strain>
    </source>
</reference>
<gene>
    <name evidence="1" type="ORF">Dsin_011873</name>
</gene>
<keyword evidence="2" id="KW-1185">Reference proteome</keyword>
<evidence type="ECO:0000313" key="1">
    <source>
        <dbReference type="EMBL" id="KAK3217903.1"/>
    </source>
</evidence>
<dbReference type="PANTHER" id="PTHR36617">
    <property type="entry name" value="PROTEIN, PUTATIVE-RELATED"/>
    <property type="match status" value="1"/>
</dbReference>
<evidence type="ECO:0000313" key="2">
    <source>
        <dbReference type="Proteomes" id="UP001281410"/>
    </source>
</evidence>
<organism evidence="1 2">
    <name type="scientific">Dipteronia sinensis</name>
    <dbReference type="NCBI Taxonomy" id="43782"/>
    <lineage>
        <taxon>Eukaryota</taxon>
        <taxon>Viridiplantae</taxon>
        <taxon>Streptophyta</taxon>
        <taxon>Embryophyta</taxon>
        <taxon>Tracheophyta</taxon>
        <taxon>Spermatophyta</taxon>
        <taxon>Magnoliopsida</taxon>
        <taxon>eudicotyledons</taxon>
        <taxon>Gunneridae</taxon>
        <taxon>Pentapetalae</taxon>
        <taxon>rosids</taxon>
        <taxon>malvids</taxon>
        <taxon>Sapindales</taxon>
        <taxon>Sapindaceae</taxon>
        <taxon>Hippocastanoideae</taxon>
        <taxon>Acereae</taxon>
        <taxon>Dipteronia</taxon>
    </lineage>
</organism>
<protein>
    <recommendedName>
        <fullName evidence="3">Reverse transcriptase domain-containing protein</fullName>
    </recommendedName>
</protein>
<proteinExistence type="predicted"/>
<dbReference type="AlphaFoldDB" id="A0AAE0AGY7"/>